<name>A0ABT5EMT2_9BACT</name>
<gene>
    <name evidence="1" type="ORF">POL67_17465</name>
</gene>
<comment type="caution">
    <text evidence="1">The sequence shown here is derived from an EMBL/GenBank/DDBJ whole genome shotgun (WGS) entry which is preliminary data.</text>
</comment>
<keyword evidence="2" id="KW-1185">Reference proteome</keyword>
<evidence type="ECO:0008006" key="3">
    <source>
        <dbReference type="Google" id="ProtNLM"/>
    </source>
</evidence>
<accession>A0ABT5EMT2</accession>
<dbReference type="Proteomes" id="UP001221411">
    <property type="component" value="Unassembled WGS sequence"/>
</dbReference>
<organism evidence="1 2">
    <name type="scientific">Polyangium mundeleinium</name>
    <dbReference type="NCBI Taxonomy" id="2995306"/>
    <lineage>
        <taxon>Bacteria</taxon>
        <taxon>Pseudomonadati</taxon>
        <taxon>Myxococcota</taxon>
        <taxon>Polyangia</taxon>
        <taxon>Polyangiales</taxon>
        <taxon>Polyangiaceae</taxon>
        <taxon>Polyangium</taxon>
    </lineage>
</organism>
<dbReference type="EMBL" id="JAQNDO010000001">
    <property type="protein sequence ID" value="MDC0743143.1"/>
    <property type="molecule type" value="Genomic_DNA"/>
</dbReference>
<dbReference type="RefSeq" id="WP_271918505.1">
    <property type="nucleotide sequence ID" value="NZ_JAQNDO010000001.1"/>
</dbReference>
<proteinExistence type="predicted"/>
<evidence type="ECO:0000313" key="1">
    <source>
        <dbReference type="EMBL" id="MDC0743143.1"/>
    </source>
</evidence>
<reference evidence="1 2" key="1">
    <citation type="submission" date="2022-11" db="EMBL/GenBank/DDBJ databases">
        <title>Minimal conservation of predation-associated metabolite biosynthetic gene clusters underscores biosynthetic potential of Myxococcota including descriptions for ten novel species: Archangium lansinium sp. nov., Myxococcus landrumus sp. nov., Nannocystis bai.</title>
        <authorList>
            <person name="Ahearne A."/>
            <person name="Stevens C."/>
            <person name="Dowd S."/>
        </authorList>
    </citation>
    <scope>NUCLEOTIDE SEQUENCE [LARGE SCALE GENOMIC DNA]</scope>
    <source>
        <strain evidence="1 2">RJM3</strain>
    </source>
</reference>
<protein>
    <recommendedName>
        <fullName evidence="3">Transcriptional regulator</fullName>
    </recommendedName>
</protein>
<evidence type="ECO:0000313" key="2">
    <source>
        <dbReference type="Proteomes" id="UP001221411"/>
    </source>
</evidence>
<sequence>MMTPKDIAPYILRALAEAQTEGRTMDLETLSIAIKVRRGDVRKTVSALHQEGLVDALRLRLSLAGFAIGSALLTRELPPIRRPKQVAQKVAAA</sequence>